<evidence type="ECO:0000313" key="1">
    <source>
        <dbReference type="EMBL" id="MBC4015667.1"/>
    </source>
</evidence>
<comment type="caution">
    <text evidence="1">The sequence shown here is derived from an EMBL/GenBank/DDBJ whole genome shotgun (WGS) entry which is preliminary data.</text>
</comment>
<dbReference type="Proteomes" id="UP000600101">
    <property type="component" value="Unassembled WGS sequence"/>
</dbReference>
<protein>
    <submittedName>
        <fullName evidence="1">Uncharacterized protein</fullName>
    </submittedName>
</protein>
<dbReference type="EMBL" id="JACOMF010000009">
    <property type="protein sequence ID" value="MBC4015667.1"/>
    <property type="molecule type" value="Genomic_DNA"/>
</dbReference>
<organism evidence="1 2">
    <name type="scientific">Siccirubricoccus deserti</name>
    <dbReference type="NCBI Taxonomy" id="2013562"/>
    <lineage>
        <taxon>Bacteria</taxon>
        <taxon>Pseudomonadati</taxon>
        <taxon>Pseudomonadota</taxon>
        <taxon>Alphaproteobacteria</taxon>
        <taxon>Acetobacterales</taxon>
        <taxon>Roseomonadaceae</taxon>
        <taxon>Siccirubricoccus</taxon>
    </lineage>
</organism>
<reference evidence="1" key="1">
    <citation type="submission" date="2020-08" db="EMBL/GenBank/DDBJ databases">
        <authorList>
            <person name="Hu Y."/>
            <person name="Nguyen S.V."/>
            <person name="Li F."/>
            <person name="Fanning S."/>
        </authorList>
    </citation>
    <scope>NUCLEOTIDE SEQUENCE</scope>
    <source>
        <strain evidence="1">SYSU D8009</strain>
    </source>
</reference>
<evidence type="ECO:0000313" key="2">
    <source>
        <dbReference type="Proteomes" id="UP000600101"/>
    </source>
</evidence>
<dbReference type="AlphaFoldDB" id="A0A9X0QYZ9"/>
<name>A0A9X0QYZ9_9PROT</name>
<accession>A0A9X0QYZ9</accession>
<gene>
    <name evidence="1" type="ORF">H7965_10025</name>
</gene>
<sequence length="273" mass="28229">MALAELREAEAPPEIAALYAALRQASGVPLVNLIHRHLATLPGVLPWVWQAIRPPLETGTLAAARLRLAAALPAPPAPLPAADWAAAGLAPEQRATIRALVEVYDRGNLTNLILLTALRRTLEGEPLAAVAPPAAIAPPPMLPAPLPLPRLEALAPPVAALVRGLAARHGEAGVVPSLYLHLAHWPELLAALPLWLGPRLAPEALAAGRAAAVRLAEAEADALRPALDIRGAVPGGQAPAVLAALGTFTRQVIPGMVPLGLILAGLLEPFHAD</sequence>
<proteinExistence type="predicted"/>
<keyword evidence="2" id="KW-1185">Reference proteome</keyword>
<dbReference type="RefSeq" id="WP_186770441.1">
    <property type="nucleotide sequence ID" value="NZ_JACOMF010000009.1"/>
</dbReference>